<gene>
    <name evidence="1" type="ORF">SAMN05216368_10241</name>
</gene>
<protein>
    <submittedName>
        <fullName evidence="1">Uncharacterized protein</fullName>
    </submittedName>
</protein>
<evidence type="ECO:0000313" key="2">
    <source>
        <dbReference type="Proteomes" id="UP000199639"/>
    </source>
</evidence>
<reference evidence="1 2" key="1">
    <citation type="submission" date="2016-10" db="EMBL/GenBank/DDBJ databases">
        <authorList>
            <person name="Varghese N."/>
            <person name="Submissions S."/>
        </authorList>
    </citation>
    <scope>NUCLEOTIDE SEQUENCE [LARGE SCALE GENOMIC DNA]</scope>
    <source>
        <strain evidence="1 2">CGMCC 1.11215</strain>
    </source>
</reference>
<name>A0A5E9FV13_9MICO</name>
<proteinExistence type="predicted"/>
<accession>A0A5E9FV13</accession>
<organism evidence="1 2">
    <name type="scientific">Cryobacterium flavum</name>
    <dbReference type="NCBI Taxonomy" id="1424659"/>
    <lineage>
        <taxon>Bacteria</taxon>
        <taxon>Bacillati</taxon>
        <taxon>Actinomycetota</taxon>
        <taxon>Actinomycetes</taxon>
        <taxon>Micrococcales</taxon>
        <taxon>Microbacteriaceae</taxon>
        <taxon>Cryobacterium</taxon>
    </lineage>
</organism>
<dbReference type="STRING" id="1424659.SAMN05216368_10241"/>
<dbReference type="Proteomes" id="UP000199639">
    <property type="component" value="Unassembled WGS sequence"/>
</dbReference>
<evidence type="ECO:0000313" key="1">
    <source>
        <dbReference type="EMBL" id="SDM69955.1"/>
    </source>
</evidence>
<dbReference type="EMBL" id="FNIB01000002">
    <property type="protein sequence ID" value="SDM69955.1"/>
    <property type="molecule type" value="Genomic_DNA"/>
</dbReference>
<sequence length="38" mass="3850">MQASATIATAGGLRIAVVRVLDGFGPHHFRGATVTVAT</sequence>
<dbReference type="AlphaFoldDB" id="A0A5E9FV13"/>